<evidence type="ECO:0000256" key="1">
    <source>
        <dbReference type="ARBA" id="ARBA00022729"/>
    </source>
</evidence>
<dbReference type="InterPro" id="IPR001599">
    <property type="entry name" value="Macroglobln_a2"/>
</dbReference>
<dbReference type="SUPFAM" id="SSF49410">
    <property type="entry name" value="Alpha-macroglobulin receptor domain"/>
    <property type="match status" value="1"/>
</dbReference>
<dbReference type="InterPro" id="IPR041813">
    <property type="entry name" value="A2M_TED"/>
</dbReference>
<gene>
    <name evidence="12" type="primary">CD109</name>
    <name evidence="12" type="ORF">TNCT_131752</name>
</gene>
<keyword evidence="3" id="KW-1015">Disulfide bond</keyword>
<dbReference type="InterPro" id="IPR013783">
    <property type="entry name" value="Ig-like_fold"/>
</dbReference>
<dbReference type="Gene3D" id="2.60.40.1930">
    <property type="match status" value="2"/>
</dbReference>
<feature type="domain" description="Alpha-macroglobulin receptor-binding" evidence="11">
    <location>
        <begin position="1322"/>
        <end position="1411"/>
    </location>
</feature>
<protein>
    <recommendedName>
        <fullName evidence="7">TEP1-F</fullName>
    </recommendedName>
</protein>
<feature type="non-terminal residue" evidence="12">
    <location>
        <position position="1"/>
    </location>
</feature>
<dbReference type="Pfam" id="PF07703">
    <property type="entry name" value="A2M_BRD"/>
    <property type="match status" value="1"/>
</dbReference>
<dbReference type="SMART" id="SM01360">
    <property type="entry name" value="A2M"/>
    <property type="match status" value="1"/>
</dbReference>
<dbReference type="PANTHER" id="PTHR11412:SF136">
    <property type="entry name" value="CD109 ANTIGEN"/>
    <property type="match status" value="1"/>
</dbReference>
<dbReference type="CDD" id="cd02897">
    <property type="entry name" value="A2M_2"/>
    <property type="match status" value="1"/>
</dbReference>
<sequence>TMSTCFRFISLFVVSCLCTSVFCQRNSAIYTVVAPSKLRPDIVYHVSITVHDAPSPVDFNVQIFGTNEDRIPVSVSKDLHLDPKQTQIVDFELFDWKPGDYTLEIIGQGGITVRNSTKLTFEHKSYSVFIQTDRPVYKPGQLVQFRVIVVNPYLQPRSSQFPIDLLVKDGHGNSIREWKEVYTTNGVASVDFILADRPVLGDWAVHVNVEGQQFHKNFSVAEFIMPTYEVHIDLPTYTTYNNSDVEATITAMYSYGKAVKGEVTLTVAPRTRYNKLNVRPYESFQTKVRIDGSVTVYLNLLKDLSLRTDFFKREIEFFALVEEEETGHKYNTTNTMWIYDKGIKIDLIRTSETFKPGLKYTAFLKVSHQDDTPVSNSKGQLELMYGYTIREEDWKKELYAVPRNGIVKLEFLPPNEESIMFLNMRAFYQGLTYYLDRIDAAVSPSNNFIQAVLITQNPKAQETIEMEVNVTEPINHLVYKVIGRGNIVLAKTIPVPNQKVYRFNFRAPSAMAPRGRVLVYYVRSTNNEIVADSVTFDVEGLFKTSITVSSNIKEAQPGRQVDIRLQTTPNAVIGVLGIDLGIMKLKSGNDISLEEVIEDLETYDGGQMTKYNPPWYRRRKRSLSWPGSKSAGLIFADSGSVIMTNGLLLDTGNEVCWVYQDLFTENVIRIDENSNNAPIQPPSELPEAIVPEGRLVIRKKYPETWLWINTTAGNDGSAFISHVVPDSIASYEITAFAVHPTDGLGIASTPSQITVYRPFFVTMALPYTVLMGEDLAIQVVVFNYNNKDIQAEVTMENRKGEFDFTVAGKETGNLEPQSRRTKIVRIPASDGIPVSFLIVPKKVGYIEIKVIAATSLASDSVTKRLHVQPEGSTQFYNKALFVDLRSSSDVVKHNISTVIPRNAIRDSGKILLSASVDLMGPSIKAIDKLLYMPAGCGEQNLITVVPRIIIMEYLSKTNRLSPALRNQLIGGLRNGYQRQLTYKREDGSFSTFGERDRSGSTWLTAYATRALSLAKKYIFIDSDVLNKGLEWIIQKQSSDGSFEEPGEVHHKALQGGTENGAALTAFVLMALFESKAQDKYGQQMILAQRYIERELVSSSSPYVVAIVSYTLHLLDSPSKDRAFQMLLNLAERQDDQMFWDNKESQVNMTDKQSDYWFLAPSIDVETAAYAIRTFALRSDPAGGLPVLKWLISKQNKNGGFSSTQDTVVALHAISEHALFITPTFSSIDVKFTYPNGQKTLQASYSQSLNMQEIEVPPDVPYVEVEVTGTGIGVVQVSWSFNLAVSGEAPQFFLNALLDKTSTASYLQLSICSHQRERRNDTSNMAVMEVGLPSGYIADVDALPSILQIPKVKRVETQLQDTNVVIYFDRLDKEESCVTVPAHRIHKVARQRRAPVKVYDFYSQAKSARMFYRPHKTVLCDICDEDDCGEGCYKEEATSEESPYGSTGVTNLPNLLFFILFLITPWLFML</sequence>
<dbReference type="Gene3D" id="1.50.10.20">
    <property type="match status" value="1"/>
</dbReference>
<dbReference type="InterPro" id="IPR002890">
    <property type="entry name" value="MG2"/>
</dbReference>
<dbReference type="SMART" id="SM01361">
    <property type="entry name" value="A2M_recep"/>
    <property type="match status" value="1"/>
</dbReference>
<dbReference type="InterPro" id="IPR047565">
    <property type="entry name" value="Alpha-macroglob_thiol-ester_cl"/>
</dbReference>
<dbReference type="InterPro" id="IPR011625">
    <property type="entry name" value="A2M_N_BRD"/>
</dbReference>
<dbReference type="GO" id="GO:0005615">
    <property type="term" value="C:extracellular space"/>
    <property type="evidence" value="ECO:0007669"/>
    <property type="project" value="InterPro"/>
</dbReference>
<dbReference type="InterPro" id="IPR019742">
    <property type="entry name" value="MacrogloblnA2_CS"/>
</dbReference>
<evidence type="ECO:0000256" key="2">
    <source>
        <dbReference type="ARBA" id="ARBA00022966"/>
    </source>
</evidence>
<reference evidence="12" key="1">
    <citation type="submission" date="2020-07" db="EMBL/GenBank/DDBJ databases">
        <title>Multicomponent nature underlies the extraordinary mechanical properties of spider dragline silk.</title>
        <authorList>
            <person name="Kono N."/>
            <person name="Nakamura H."/>
            <person name="Mori M."/>
            <person name="Yoshida Y."/>
            <person name="Ohtoshi R."/>
            <person name="Malay A.D."/>
            <person name="Moran D.A.P."/>
            <person name="Tomita M."/>
            <person name="Numata K."/>
            <person name="Arakawa K."/>
        </authorList>
    </citation>
    <scope>NUCLEOTIDE SEQUENCE</scope>
</reference>
<evidence type="ECO:0000256" key="5">
    <source>
        <dbReference type="ARBA" id="ARBA00057615"/>
    </source>
</evidence>
<dbReference type="InterPro" id="IPR009048">
    <property type="entry name" value="A-macroglobulin_rcpt-bd"/>
</dbReference>
<evidence type="ECO:0000313" key="12">
    <source>
        <dbReference type="EMBL" id="GFR12097.1"/>
    </source>
</evidence>
<dbReference type="Pfam" id="PF17791">
    <property type="entry name" value="MG3"/>
    <property type="match status" value="1"/>
</dbReference>
<feature type="signal peptide" evidence="8">
    <location>
        <begin position="1"/>
        <end position="23"/>
    </location>
</feature>
<name>A0A8X6LKV2_TRICU</name>
<dbReference type="InterPro" id="IPR008930">
    <property type="entry name" value="Terpenoid_cyclase/PrenylTrfase"/>
</dbReference>
<proteinExistence type="predicted"/>
<dbReference type="InterPro" id="IPR011626">
    <property type="entry name" value="Alpha-macroglobulin_TED"/>
</dbReference>
<dbReference type="FunFam" id="2.60.40.1930:FF:000001">
    <property type="entry name" value="CD109 isoform 3"/>
    <property type="match status" value="1"/>
</dbReference>
<dbReference type="InterPro" id="IPR036595">
    <property type="entry name" value="A-macroglobulin_rcpt-bd_sf"/>
</dbReference>
<keyword evidence="1 8" id="KW-0732">Signal</keyword>
<keyword evidence="2" id="KW-0882">Thioester bond</keyword>
<dbReference type="Pfam" id="PF00207">
    <property type="entry name" value="A2M"/>
    <property type="match status" value="1"/>
</dbReference>
<dbReference type="SMART" id="SM01359">
    <property type="entry name" value="A2M_N_2"/>
    <property type="match status" value="1"/>
</dbReference>
<evidence type="ECO:0000259" key="11">
    <source>
        <dbReference type="SMART" id="SM01361"/>
    </source>
</evidence>
<keyword evidence="4" id="KW-0325">Glycoprotein</keyword>
<dbReference type="Gene3D" id="2.60.40.690">
    <property type="entry name" value="Alpha-macroglobulin, receptor-binding domain"/>
    <property type="match status" value="1"/>
</dbReference>
<evidence type="ECO:0000256" key="7">
    <source>
        <dbReference type="ARBA" id="ARBA00078071"/>
    </source>
</evidence>
<dbReference type="PANTHER" id="PTHR11412">
    <property type="entry name" value="MACROGLOBULIN / COMPLEMENT"/>
    <property type="match status" value="1"/>
</dbReference>
<evidence type="ECO:0000256" key="4">
    <source>
        <dbReference type="ARBA" id="ARBA00023180"/>
    </source>
</evidence>
<dbReference type="Pfam" id="PF01835">
    <property type="entry name" value="MG2"/>
    <property type="match status" value="1"/>
</dbReference>
<evidence type="ECO:0000259" key="10">
    <source>
        <dbReference type="SMART" id="SM01360"/>
    </source>
</evidence>
<dbReference type="Gene3D" id="2.60.40.10">
    <property type="entry name" value="Immunoglobulins"/>
    <property type="match status" value="2"/>
</dbReference>
<comment type="subunit">
    <text evidence="6">Heterodimer of a TEP1-N chain and an TEP1-C chain non-covalently linked. Forms a complex composed of TEP1-N and TEP1-C heterodimer, LRIM1 and APL1C; the interaction stabilizes TEP1-N and TEP1-C heterodimer, prevents its binding to tissues while circulating in the hemolymph and protects the thioester bond from hydrolysis. Mature TEP1 and to a lesser extent full-length TEP1 interact with SPCLIP1; the interaction is induced by microbial infection.</text>
</comment>
<feature type="domain" description="Alpha-2-macroglobulin" evidence="10">
    <location>
        <begin position="704"/>
        <end position="795"/>
    </location>
</feature>
<dbReference type="OrthoDB" id="6510601at2759"/>
<evidence type="ECO:0000256" key="8">
    <source>
        <dbReference type="SAM" id="SignalP"/>
    </source>
</evidence>
<feature type="chain" id="PRO_5036442435" description="TEP1-F" evidence="8">
    <location>
        <begin position="24"/>
        <end position="1469"/>
    </location>
</feature>
<accession>A0A8X6LKV2</accession>
<dbReference type="Pfam" id="PF07677">
    <property type="entry name" value="A2M_recep"/>
    <property type="match status" value="1"/>
</dbReference>
<dbReference type="InterPro" id="IPR041555">
    <property type="entry name" value="MG3"/>
</dbReference>
<evidence type="ECO:0000259" key="9">
    <source>
        <dbReference type="SMART" id="SM01359"/>
    </source>
</evidence>
<feature type="domain" description="Alpha-2-macroglobulin bait region" evidence="9">
    <location>
        <begin position="449"/>
        <end position="585"/>
    </location>
</feature>
<dbReference type="Pfam" id="PF07678">
    <property type="entry name" value="TED_complement"/>
    <property type="match status" value="1"/>
</dbReference>
<organism evidence="12 13">
    <name type="scientific">Trichonephila clavata</name>
    <name type="common">Joro spider</name>
    <name type="synonym">Nephila clavata</name>
    <dbReference type="NCBI Taxonomy" id="2740835"/>
    <lineage>
        <taxon>Eukaryota</taxon>
        <taxon>Metazoa</taxon>
        <taxon>Ecdysozoa</taxon>
        <taxon>Arthropoda</taxon>
        <taxon>Chelicerata</taxon>
        <taxon>Arachnida</taxon>
        <taxon>Araneae</taxon>
        <taxon>Araneomorphae</taxon>
        <taxon>Entelegynae</taxon>
        <taxon>Araneoidea</taxon>
        <taxon>Nephilidae</taxon>
        <taxon>Trichonephila</taxon>
    </lineage>
</organism>
<dbReference type="Proteomes" id="UP000887116">
    <property type="component" value="Unassembled WGS sequence"/>
</dbReference>
<dbReference type="Gene3D" id="2.20.130.20">
    <property type="match status" value="1"/>
</dbReference>
<dbReference type="SUPFAM" id="SSF48239">
    <property type="entry name" value="Terpenoid cyclases/Protein prenyltransferases"/>
    <property type="match status" value="1"/>
</dbReference>
<evidence type="ECO:0000256" key="6">
    <source>
        <dbReference type="ARBA" id="ARBA00063781"/>
    </source>
</evidence>
<comment type="caution">
    <text evidence="12">The sequence shown here is derived from an EMBL/GenBank/DDBJ whole genome shotgun (WGS) entry which is preliminary data.</text>
</comment>
<dbReference type="Gene3D" id="2.60.40.1940">
    <property type="match status" value="1"/>
</dbReference>
<dbReference type="Gene3D" id="2.60.40.2950">
    <property type="match status" value="1"/>
</dbReference>
<evidence type="ECO:0000313" key="13">
    <source>
        <dbReference type="Proteomes" id="UP000887116"/>
    </source>
</evidence>
<evidence type="ECO:0000256" key="3">
    <source>
        <dbReference type="ARBA" id="ARBA00023157"/>
    </source>
</evidence>
<keyword evidence="13" id="KW-1185">Reference proteome</keyword>
<dbReference type="Gene3D" id="2.60.120.1540">
    <property type="match status" value="1"/>
</dbReference>
<dbReference type="EMBL" id="BMAO01036628">
    <property type="protein sequence ID" value="GFR12097.1"/>
    <property type="molecule type" value="Genomic_DNA"/>
</dbReference>
<dbReference type="PROSITE" id="PS00477">
    <property type="entry name" value="ALPHA_2_MACROGLOBULIN"/>
    <property type="match status" value="1"/>
</dbReference>
<dbReference type="InterPro" id="IPR050473">
    <property type="entry name" value="A2M/Complement_sys"/>
</dbReference>
<dbReference type="SMART" id="SM01419">
    <property type="entry name" value="Thiol-ester_cl"/>
    <property type="match status" value="1"/>
</dbReference>
<comment type="function">
    <text evidence="5">Binds covalently through a thioester bond to the pathogen surface resulting in pathogen clearance.</text>
</comment>
<dbReference type="GO" id="GO:0004866">
    <property type="term" value="F:endopeptidase inhibitor activity"/>
    <property type="evidence" value="ECO:0007669"/>
    <property type="project" value="InterPro"/>
</dbReference>